<reference evidence="2" key="1">
    <citation type="submission" date="2017-01" db="EMBL/GenBank/DDBJ databases">
        <authorList>
            <person name="Varghese N."/>
            <person name="Submissions S."/>
        </authorList>
    </citation>
    <scope>NUCLEOTIDE SEQUENCE [LARGE SCALE GENOMIC DNA]</scope>
    <source>
        <strain evidence="2">DSM 46698</strain>
    </source>
</reference>
<keyword evidence="2" id="KW-1185">Reference proteome</keyword>
<organism evidence="1 2">
    <name type="scientific">Belliella pelovolcani</name>
    <dbReference type="NCBI Taxonomy" id="529505"/>
    <lineage>
        <taxon>Bacteria</taxon>
        <taxon>Pseudomonadati</taxon>
        <taxon>Bacteroidota</taxon>
        <taxon>Cytophagia</taxon>
        <taxon>Cytophagales</taxon>
        <taxon>Cyclobacteriaceae</taxon>
        <taxon>Belliella</taxon>
    </lineage>
</organism>
<sequence>MKTPQPLPKEIFLIFQKVIAEPSFYPSHLSICMALINEFIKSGENPCFRITRRRVMKLSQIKSLSTYHKCIKELVNKKVIIYRSSFHPKLGSEVQFIF</sequence>
<evidence type="ECO:0008006" key="3">
    <source>
        <dbReference type="Google" id="ProtNLM"/>
    </source>
</evidence>
<accession>A0A1N7PIM2</accession>
<dbReference type="AlphaFoldDB" id="A0A1N7PIM2"/>
<evidence type="ECO:0000313" key="1">
    <source>
        <dbReference type="EMBL" id="SIT10360.1"/>
    </source>
</evidence>
<evidence type="ECO:0000313" key="2">
    <source>
        <dbReference type="Proteomes" id="UP000186026"/>
    </source>
</evidence>
<dbReference type="EMBL" id="FTOP01000016">
    <property type="protein sequence ID" value="SIT10360.1"/>
    <property type="molecule type" value="Genomic_DNA"/>
</dbReference>
<dbReference type="Proteomes" id="UP000186026">
    <property type="component" value="Unassembled WGS sequence"/>
</dbReference>
<gene>
    <name evidence="1" type="ORF">SAMN05421761_11687</name>
</gene>
<proteinExistence type="predicted"/>
<name>A0A1N7PIM2_9BACT</name>
<protein>
    <recommendedName>
        <fullName evidence="3">Helix-turn-helix domain-containing protein</fullName>
    </recommendedName>
</protein>
<dbReference type="STRING" id="529505.SAMN05421761_11687"/>